<keyword evidence="1" id="KW-0449">Lipoprotein</keyword>
<gene>
    <name evidence="1" type="ORF">Y3_298</name>
</gene>
<protein>
    <submittedName>
        <fullName evidence="1">Putative lipoprotein</fullName>
    </submittedName>
</protein>
<name>A0A2H4IBK6_9CAUD</name>
<dbReference type="EMBL" id="KY984068">
    <property type="protein sequence ID" value="ARW58938.1"/>
    <property type="molecule type" value="Genomic_DNA"/>
</dbReference>
<dbReference type="Proteomes" id="UP000240568">
    <property type="component" value="Segment"/>
</dbReference>
<sequence>MIKFKVLVISTVVRGCESGAGVSQTVLDFDTKEEADTAADRINGTKPVEYYLKNQAIPLY</sequence>
<accession>A0A2H4IBK6</accession>
<keyword evidence="2" id="KW-1185">Reference proteome</keyword>
<evidence type="ECO:0000313" key="1">
    <source>
        <dbReference type="EMBL" id="ARW58938.1"/>
    </source>
</evidence>
<reference evidence="1 2" key="1">
    <citation type="submission" date="2017-04" db="EMBL/GenBank/DDBJ databases">
        <authorList>
            <person name="Afonso C.L."/>
            <person name="Miller P.J."/>
            <person name="Scott M.A."/>
            <person name="Spackman E."/>
            <person name="Goraichik I."/>
            <person name="Dimitrov K.M."/>
            <person name="Suarez D.L."/>
            <person name="Swayne D.E."/>
        </authorList>
    </citation>
    <scope>NUCLEOTIDE SEQUENCE [LARGE SCALE GENOMIC DNA]</scope>
</reference>
<evidence type="ECO:0000313" key="2">
    <source>
        <dbReference type="Proteomes" id="UP000240568"/>
    </source>
</evidence>
<organism evidence="1 2">
    <name type="scientific">Erwinia phage vB_EamM_Y3</name>
    <dbReference type="NCBI Taxonomy" id="1983553"/>
    <lineage>
        <taxon>Viruses</taxon>
        <taxon>Duplodnaviria</taxon>
        <taxon>Heunggongvirae</taxon>
        <taxon>Uroviricota</taxon>
        <taxon>Caudoviricetes</taxon>
        <taxon>Sasquatchvirus</taxon>
        <taxon>Sasquatchvirus Y3</taxon>
    </lineage>
</organism>
<proteinExistence type="predicted"/>